<dbReference type="EMBL" id="LBQB01000009">
    <property type="protein sequence ID" value="KKP69078.1"/>
    <property type="molecule type" value="Genomic_DNA"/>
</dbReference>
<evidence type="ECO:0000313" key="3">
    <source>
        <dbReference type="Proteomes" id="UP000034581"/>
    </source>
</evidence>
<comment type="caution">
    <text evidence="2">The sequence shown here is derived from an EMBL/GenBank/DDBJ whole genome shotgun (WGS) entry which is preliminary data.</text>
</comment>
<dbReference type="Proteomes" id="UP000034581">
    <property type="component" value="Unassembled WGS sequence"/>
</dbReference>
<evidence type="ECO:0000313" key="2">
    <source>
        <dbReference type="EMBL" id="KKP69078.1"/>
    </source>
</evidence>
<proteinExistence type="predicted"/>
<dbReference type="STRING" id="1618350.UR67_C0009G0005"/>
<organism evidence="2 3">
    <name type="scientific">candidate division CPR3 bacterium GW2011_GWF2_35_18</name>
    <dbReference type="NCBI Taxonomy" id="1618350"/>
    <lineage>
        <taxon>Bacteria</taxon>
        <taxon>Bacteria division CPR3</taxon>
    </lineage>
</organism>
<feature type="transmembrane region" description="Helical" evidence="1">
    <location>
        <begin position="112"/>
        <end position="134"/>
    </location>
</feature>
<keyword evidence="1" id="KW-0472">Membrane</keyword>
<keyword evidence="1" id="KW-0812">Transmembrane</keyword>
<accession>A0A0G0BI38</accession>
<name>A0A0G0BI38_UNCC3</name>
<keyword evidence="1" id="KW-1133">Transmembrane helix</keyword>
<sequence>MIQQEKVRKNRKPLITKSFFEYQRFPLWKDDKKITSVAIASIILLISAWIFIAKFFNELPPEIPLYFVKIGNGALAEKKDLYFLPLGFAFFTFLNLYLAHYLYRKEKLLSNILIYICLFLNIMLILIIFKLSYITGLIF</sequence>
<gene>
    <name evidence="2" type="ORF">UR67_C0009G0005</name>
</gene>
<dbReference type="AlphaFoldDB" id="A0A0G0BI38"/>
<feature type="transmembrane region" description="Helical" evidence="1">
    <location>
        <begin position="34"/>
        <end position="56"/>
    </location>
</feature>
<evidence type="ECO:0008006" key="4">
    <source>
        <dbReference type="Google" id="ProtNLM"/>
    </source>
</evidence>
<evidence type="ECO:0000256" key="1">
    <source>
        <dbReference type="SAM" id="Phobius"/>
    </source>
</evidence>
<protein>
    <recommendedName>
        <fullName evidence="4">DUF1648 domain-containing protein</fullName>
    </recommendedName>
</protein>
<feature type="transmembrane region" description="Helical" evidence="1">
    <location>
        <begin position="81"/>
        <end position="100"/>
    </location>
</feature>
<reference evidence="2 3" key="1">
    <citation type="journal article" date="2015" name="Nature">
        <title>rRNA introns, odd ribosomes, and small enigmatic genomes across a large radiation of phyla.</title>
        <authorList>
            <person name="Brown C.T."/>
            <person name="Hug L.A."/>
            <person name="Thomas B.C."/>
            <person name="Sharon I."/>
            <person name="Castelle C.J."/>
            <person name="Singh A."/>
            <person name="Wilkins M.J."/>
            <person name="Williams K.H."/>
            <person name="Banfield J.F."/>
        </authorList>
    </citation>
    <scope>NUCLEOTIDE SEQUENCE [LARGE SCALE GENOMIC DNA]</scope>
</reference>